<gene>
    <name evidence="2" type="ORF">GJ744_009644</name>
</gene>
<evidence type="ECO:0000313" key="2">
    <source>
        <dbReference type="EMBL" id="KAF7508062.1"/>
    </source>
</evidence>
<proteinExistence type="predicted"/>
<evidence type="ECO:0008006" key="4">
    <source>
        <dbReference type="Google" id="ProtNLM"/>
    </source>
</evidence>
<evidence type="ECO:0000313" key="3">
    <source>
        <dbReference type="Proteomes" id="UP000606974"/>
    </source>
</evidence>
<reference evidence="2" key="1">
    <citation type="submission" date="2020-02" db="EMBL/GenBank/DDBJ databases">
        <authorList>
            <person name="Palmer J.M."/>
        </authorList>
    </citation>
    <scope>NUCLEOTIDE SEQUENCE</scope>
    <source>
        <strain evidence="2">EPUS1.4</strain>
        <tissue evidence="2">Thallus</tissue>
    </source>
</reference>
<dbReference type="EMBL" id="JAACFV010000059">
    <property type="protein sequence ID" value="KAF7508062.1"/>
    <property type="molecule type" value="Genomic_DNA"/>
</dbReference>
<comment type="caution">
    <text evidence="2">The sequence shown here is derived from an EMBL/GenBank/DDBJ whole genome shotgun (WGS) entry which is preliminary data.</text>
</comment>
<feature type="compositionally biased region" description="Polar residues" evidence="1">
    <location>
        <begin position="313"/>
        <end position="322"/>
    </location>
</feature>
<protein>
    <recommendedName>
        <fullName evidence="4">Myb-like domain-containing protein</fullName>
    </recommendedName>
</protein>
<feature type="compositionally biased region" description="Basic and acidic residues" evidence="1">
    <location>
        <begin position="363"/>
        <end position="385"/>
    </location>
</feature>
<keyword evidence="3" id="KW-1185">Reference proteome</keyword>
<feature type="region of interest" description="Disordered" evidence="1">
    <location>
        <begin position="99"/>
        <end position="190"/>
    </location>
</feature>
<dbReference type="Proteomes" id="UP000606974">
    <property type="component" value="Unassembled WGS sequence"/>
</dbReference>
<organism evidence="2 3">
    <name type="scientific">Endocarpon pusillum</name>
    <dbReference type="NCBI Taxonomy" id="364733"/>
    <lineage>
        <taxon>Eukaryota</taxon>
        <taxon>Fungi</taxon>
        <taxon>Dikarya</taxon>
        <taxon>Ascomycota</taxon>
        <taxon>Pezizomycotina</taxon>
        <taxon>Eurotiomycetes</taxon>
        <taxon>Chaetothyriomycetidae</taxon>
        <taxon>Verrucariales</taxon>
        <taxon>Verrucariaceae</taxon>
        <taxon>Endocarpon</taxon>
    </lineage>
</organism>
<feature type="compositionally biased region" description="Polar residues" evidence="1">
    <location>
        <begin position="248"/>
        <end position="257"/>
    </location>
</feature>
<feature type="compositionally biased region" description="Low complexity" evidence="1">
    <location>
        <begin position="386"/>
        <end position="396"/>
    </location>
</feature>
<feature type="region of interest" description="Disordered" evidence="1">
    <location>
        <begin position="246"/>
        <end position="415"/>
    </location>
</feature>
<sequence length="446" mass="50255">MASVQNLWDNDMRLKLCLAILKPMNFTPEKWRHICQSLGPAYSERHCKNEWKSLMKEEAAEPCSTVPAPFPRNSISSTTIKQLDHDAFDDHDEEIEALLSDPKHESSRSSCKAKTPAPVEQSPKKRKGKEVAANTSKTLKTRTEEQSDDNEDNDEVVSRRYKRRKTDYDDAKQEREDTNSNSIRKSAMKRDVGHTLVKPYIDSYRPPYEDNRILYESNGSVIRPNPRHNTQYSGLSDRVREYLRVLDTRQQPESGARTTYHGGRETNPLRTPGRQKIELPLPQHAPQGPKNPHNQYNYSKQAGGARYRAWSPANRSSQNAGTRTPGLDQASRTYEDAGSKPPGQSQNHRPTSAPGGRTPGHFVDNDSSHSWKHESRIPTRNKDATRTTNTPTTSNSHALSRRVPVKPTISSKTSHDEPAFRFSAMVRNMSGGGACRNCAVNLCDSP</sequence>
<dbReference type="OrthoDB" id="10392629at2759"/>
<name>A0A8H7E3J3_9EURO</name>
<evidence type="ECO:0000256" key="1">
    <source>
        <dbReference type="SAM" id="MobiDB-lite"/>
    </source>
</evidence>
<accession>A0A8H7E3J3</accession>
<feature type="compositionally biased region" description="Acidic residues" evidence="1">
    <location>
        <begin position="146"/>
        <end position="155"/>
    </location>
</feature>
<dbReference type="AlphaFoldDB" id="A0A8H7E3J3"/>
<feature type="compositionally biased region" description="Basic and acidic residues" evidence="1">
    <location>
        <begin position="166"/>
        <end position="178"/>
    </location>
</feature>